<feature type="region of interest" description="Disordered" evidence="1">
    <location>
        <begin position="291"/>
        <end position="489"/>
    </location>
</feature>
<evidence type="ECO:0000259" key="2">
    <source>
        <dbReference type="PROSITE" id="PS51140"/>
    </source>
</evidence>
<gene>
    <name evidence="3" type="ORF">BN869_000001982_1</name>
</gene>
<feature type="compositionally biased region" description="Basic and acidic residues" evidence="1">
    <location>
        <begin position="478"/>
        <end position="489"/>
    </location>
</feature>
<protein>
    <recommendedName>
        <fullName evidence="2">CUE domain-containing protein</fullName>
    </recommendedName>
</protein>
<dbReference type="FunFam" id="1.10.8.10:FF:000064">
    <property type="entry name" value="Similar to CUE domain-containing protein"/>
    <property type="match status" value="1"/>
</dbReference>
<feature type="compositionally biased region" description="Basic and acidic residues" evidence="1">
    <location>
        <begin position="249"/>
        <end position="259"/>
    </location>
</feature>
<dbReference type="SMART" id="SM00546">
    <property type="entry name" value="CUE"/>
    <property type="match status" value="1"/>
</dbReference>
<dbReference type="GO" id="GO:0043130">
    <property type="term" value="F:ubiquitin binding"/>
    <property type="evidence" value="ECO:0007669"/>
    <property type="project" value="InterPro"/>
</dbReference>
<dbReference type="SUPFAM" id="SSF46934">
    <property type="entry name" value="UBA-like"/>
    <property type="match status" value="1"/>
</dbReference>
<dbReference type="EMBL" id="CDPU01000003">
    <property type="protein sequence ID" value="CEO45927.1"/>
    <property type="molecule type" value="Genomic_DNA"/>
</dbReference>
<name>A0A0B7JRN6_BIOOC</name>
<dbReference type="InterPro" id="IPR041807">
    <property type="entry name" value="Cue5/Don1_CUE"/>
</dbReference>
<proteinExistence type="predicted"/>
<feature type="compositionally biased region" description="Basic and acidic residues" evidence="1">
    <location>
        <begin position="370"/>
        <end position="381"/>
    </location>
</feature>
<dbReference type="Gene3D" id="1.10.8.10">
    <property type="entry name" value="DNA helicase RuvA subunit, C-terminal domain"/>
    <property type="match status" value="1"/>
</dbReference>
<feature type="compositionally biased region" description="Basic and acidic residues" evidence="1">
    <location>
        <begin position="228"/>
        <end position="241"/>
    </location>
</feature>
<evidence type="ECO:0000256" key="1">
    <source>
        <dbReference type="SAM" id="MobiDB-lite"/>
    </source>
</evidence>
<feature type="compositionally biased region" description="Polar residues" evidence="1">
    <location>
        <begin position="53"/>
        <end position="72"/>
    </location>
</feature>
<feature type="compositionally biased region" description="Polar residues" evidence="1">
    <location>
        <begin position="94"/>
        <end position="112"/>
    </location>
</feature>
<dbReference type="GO" id="GO:0005737">
    <property type="term" value="C:cytoplasm"/>
    <property type="evidence" value="ECO:0007669"/>
    <property type="project" value="TreeGrafter"/>
</dbReference>
<dbReference type="InterPro" id="IPR003892">
    <property type="entry name" value="CUE"/>
</dbReference>
<feature type="non-terminal residue" evidence="3">
    <location>
        <position position="1"/>
    </location>
</feature>
<dbReference type="GO" id="GO:0031624">
    <property type="term" value="F:ubiquitin conjugating enzyme binding"/>
    <property type="evidence" value="ECO:0007669"/>
    <property type="project" value="TreeGrafter"/>
</dbReference>
<evidence type="ECO:0000313" key="3">
    <source>
        <dbReference type="EMBL" id="CEO45927.1"/>
    </source>
</evidence>
<feature type="compositionally biased region" description="Pro residues" evidence="1">
    <location>
        <begin position="193"/>
        <end position="202"/>
    </location>
</feature>
<feature type="region of interest" description="Disordered" evidence="1">
    <location>
        <begin position="228"/>
        <end position="259"/>
    </location>
</feature>
<dbReference type="InterPro" id="IPR009060">
    <property type="entry name" value="UBA-like_sf"/>
</dbReference>
<organism evidence="3">
    <name type="scientific">Bionectria ochroleuca</name>
    <name type="common">Gliocladium roseum</name>
    <dbReference type="NCBI Taxonomy" id="29856"/>
    <lineage>
        <taxon>Eukaryota</taxon>
        <taxon>Fungi</taxon>
        <taxon>Dikarya</taxon>
        <taxon>Ascomycota</taxon>
        <taxon>Pezizomycotina</taxon>
        <taxon>Sordariomycetes</taxon>
        <taxon>Hypocreomycetidae</taxon>
        <taxon>Hypocreales</taxon>
        <taxon>Bionectriaceae</taxon>
        <taxon>Clonostachys</taxon>
    </lineage>
</organism>
<dbReference type="PROSITE" id="PS51140">
    <property type="entry name" value="CUE"/>
    <property type="match status" value="1"/>
</dbReference>
<dbReference type="AlphaFoldDB" id="A0A0B7JRN6"/>
<dbReference type="GO" id="GO:0006511">
    <property type="term" value="P:ubiquitin-dependent protein catabolic process"/>
    <property type="evidence" value="ECO:0007669"/>
    <property type="project" value="TreeGrafter"/>
</dbReference>
<reference evidence="3" key="1">
    <citation type="submission" date="2015-01" db="EMBL/GenBank/DDBJ databases">
        <authorList>
            <person name="Durling Mikael"/>
        </authorList>
    </citation>
    <scope>NUCLEOTIDE SEQUENCE</scope>
</reference>
<feature type="region of interest" description="Disordered" evidence="1">
    <location>
        <begin position="44"/>
        <end position="138"/>
    </location>
</feature>
<feature type="compositionally biased region" description="Gly residues" evidence="1">
    <location>
        <begin position="306"/>
        <end position="318"/>
    </location>
</feature>
<dbReference type="Pfam" id="PF02845">
    <property type="entry name" value="CUE"/>
    <property type="match status" value="1"/>
</dbReference>
<feature type="compositionally biased region" description="Low complexity" evidence="1">
    <location>
        <begin position="113"/>
        <end position="123"/>
    </location>
</feature>
<sequence length="489" mass="53463">QDEATFIILILPLNVSSRLTRVLYPRRKATEIPEGVLRNLTTCLLRPTPPNMSTPADTNKNTVESGAESPTTARPLEMDDDDVQETGILGGEGNSTTSPSGQTSNTTAVPASTTENTTQSTTATRDEVPPSKPPRPLTEAQKNEAILKEAFPSVDPGIIKAVLRASGGQVEPAFNALLEMTDPEAANQNEPQEVPPPQPPRPQGRRELTQLEADELYARQLAEHYDNVGEYEQRTSNRGDPRGQGQYPNEDREHSFIDDDLPVIRDQLRQGFAETQTKVNGWIDMLRKRIEDSFDESEDPHHQQQGQGGHGYNQGYGRPGETSRRSGDYDADPQVLGDDFAGMKLSADGTPINRTAPYTGIQRQHSTSPRPKEGRRVGFKEETEEIQLYDASPQVPPKDDTPKAGAKASKWQPLSSVDPSPIGDNDPFSLGDSEDERDHPKDTKESKPKTKDAGQDDAERLKQAAAEAMADSLVEPSPSKDGDSSAKKA</sequence>
<accession>A0A0B7JRN6</accession>
<feature type="region of interest" description="Disordered" evidence="1">
    <location>
        <begin position="186"/>
        <end position="208"/>
    </location>
</feature>
<dbReference type="CDD" id="cd14372">
    <property type="entry name" value="CUE_Cue5p_like"/>
    <property type="match status" value="1"/>
</dbReference>
<dbReference type="PANTHER" id="PTHR16461:SF5">
    <property type="entry name" value="TOLL-INTERACTING PROTEIN"/>
    <property type="match status" value="1"/>
</dbReference>
<feature type="domain" description="CUE" evidence="2">
    <location>
        <begin position="139"/>
        <end position="182"/>
    </location>
</feature>
<feature type="compositionally biased region" description="Basic and acidic residues" evidence="1">
    <location>
        <begin position="436"/>
        <end position="462"/>
    </location>
</feature>
<dbReference type="PANTHER" id="PTHR16461">
    <property type="entry name" value="TOLL-INTERACTING PROTEIN"/>
    <property type="match status" value="1"/>
</dbReference>